<dbReference type="EMBL" id="LT907988">
    <property type="protein sequence ID" value="SOE49359.1"/>
    <property type="molecule type" value="Genomic_DNA"/>
</dbReference>
<dbReference type="RefSeq" id="WP_067759915.1">
    <property type="nucleotide sequence ID" value="NZ_LT907988.1"/>
</dbReference>
<keyword evidence="4 6" id="KW-1133">Transmembrane helix</keyword>
<organism evidence="8 10">
    <name type="scientific">Orrella dioscoreae</name>
    <dbReference type="NCBI Taxonomy" id="1851544"/>
    <lineage>
        <taxon>Bacteria</taxon>
        <taxon>Pseudomonadati</taxon>
        <taxon>Pseudomonadota</taxon>
        <taxon>Betaproteobacteria</taxon>
        <taxon>Burkholderiales</taxon>
        <taxon>Alcaligenaceae</taxon>
        <taxon>Orrella</taxon>
    </lineage>
</organism>
<dbReference type="PANTHER" id="PTHR35007:SF1">
    <property type="entry name" value="PILUS ASSEMBLY PROTEIN"/>
    <property type="match status" value="1"/>
</dbReference>
<dbReference type="PANTHER" id="PTHR35007">
    <property type="entry name" value="INTEGRAL MEMBRANE PROTEIN-RELATED"/>
    <property type="match status" value="1"/>
</dbReference>
<comment type="subcellular location">
    <subcellularLocation>
        <location evidence="1">Cell membrane</location>
        <topology evidence="1">Multi-pass membrane protein</topology>
    </subcellularLocation>
</comment>
<dbReference type="GO" id="GO:0005886">
    <property type="term" value="C:plasma membrane"/>
    <property type="evidence" value="ECO:0007669"/>
    <property type="project" value="UniProtKB-SubCell"/>
</dbReference>
<evidence type="ECO:0000259" key="7">
    <source>
        <dbReference type="Pfam" id="PF00482"/>
    </source>
</evidence>
<feature type="transmembrane region" description="Helical" evidence="6">
    <location>
        <begin position="222"/>
        <end position="241"/>
    </location>
</feature>
<evidence type="ECO:0000256" key="3">
    <source>
        <dbReference type="ARBA" id="ARBA00022692"/>
    </source>
</evidence>
<dbReference type="Pfam" id="PF00482">
    <property type="entry name" value="T2SSF"/>
    <property type="match status" value="1"/>
</dbReference>
<dbReference type="EMBL" id="FLRC01000056">
    <property type="protein sequence ID" value="SBT27765.1"/>
    <property type="molecule type" value="Genomic_DNA"/>
</dbReference>
<dbReference type="InterPro" id="IPR018076">
    <property type="entry name" value="T2SS_GspF_dom"/>
</dbReference>
<dbReference type="KEGG" id="odi:ODI_R2023"/>
<feature type="transmembrane region" description="Helical" evidence="6">
    <location>
        <begin position="253"/>
        <end position="273"/>
    </location>
</feature>
<reference evidence="8 10" key="1">
    <citation type="submission" date="2016-06" db="EMBL/GenBank/DDBJ databases">
        <authorList>
            <person name="Kjaerup R.B."/>
            <person name="Dalgaard T.S."/>
            <person name="Juul-Madsen H.R."/>
        </authorList>
    </citation>
    <scope>NUCLEOTIDE SEQUENCE [LARGE SCALE GENOMIC DNA]</scope>
    <source>
        <strain evidence="8">Orrdi1</strain>
    </source>
</reference>
<keyword evidence="10" id="KW-1185">Reference proteome</keyword>
<evidence type="ECO:0000313" key="9">
    <source>
        <dbReference type="EMBL" id="SOE49359.1"/>
    </source>
</evidence>
<name>A0A1C3K8Q1_9BURK</name>
<evidence type="ECO:0000256" key="1">
    <source>
        <dbReference type="ARBA" id="ARBA00004651"/>
    </source>
</evidence>
<keyword evidence="2" id="KW-1003">Cell membrane</keyword>
<proteinExistence type="predicted"/>
<gene>
    <name evidence="8" type="ORF">ODI_02057</name>
    <name evidence="9" type="ORF">ODI_R2023</name>
</gene>
<evidence type="ECO:0000313" key="10">
    <source>
        <dbReference type="Proteomes" id="UP000078558"/>
    </source>
</evidence>
<evidence type="ECO:0000256" key="5">
    <source>
        <dbReference type="ARBA" id="ARBA00023136"/>
    </source>
</evidence>
<feature type="transmembrane region" description="Helical" evidence="6">
    <location>
        <begin position="56"/>
        <end position="89"/>
    </location>
</feature>
<dbReference type="Gene3D" id="1.20.81.30">
    <property type="entry name" value="Type II secretion system (T2SS), domain F"/>
    <property type="match status" value="1"/>
</dbReference>
<evidence type="ECO:0000256" key="2">
    <source>
        <dbReference type="ARBA" id="ARBA00022475"/>
    </source>
</evidence>
<dbReference type="AlphaFoldDB" id="A0A1C3K8Q1"/>
<protein>
    <submittedName>
        <fullName evidence="8">Flp pilus assembly protein TadB</fullName>
    </submittedName>
</protein>
<dbReference type="STRING" id="1851544.ODI_02057"/>
<evidence type="ECO:0000256" key="4">
    <source>
        <dbReference type="ARBA" id="ARBA00022989"/>
    </source>
</evidence>
<feature type="domain" description="Type II secretion system protein GspF" evidence="7">
    <location>
        <begin position="115"/>
        <end position="236"/>
    </location>
</feature>
<reference evidence="9 10" key="2">
    <citation type="submission" date="2017-08" db="EMBL/GenBank/DDBJ databases">
        <authorList>
            <person name="de Groot N.N."/>
        </authorList>
    </citation>
    <scope>NUCLEOTIDE SEQUENCE [LARGE SCALE GENOMIC DNA]</scope>
    <source>
        <strain evidence="9">Orrdi1</strain>
    </source>
</reference>
<keyword evidence="3 6" id="KW-0812">Transmembrane</keyword>
<keyword evidence="5 6" id="KW-0472">Membrane</keyword>
<dbReference type="InterPro" id="IPR042094">
    <property type="entry name" value="T2SS_GspF_sf"/>
</dbReference>
<dbReference type="Proteomes" id="UP000078558">
    <property type="component" value="Chromosome I"/>
</dbReference>
<sequence length="281" mass="30798">MLTLALLSAGLAAGLLAWWASRWLKHGWEGYRDAFTEEARWRLDEFFVFVDPGQLWLLTVALCAAAVAAAYLLSGSVTVALSCGGLGLLLPRWLAGRARHQRLARFDTQLPDALLALAWSLRAGASLPVALRSLMEESQAPLSQEFALLMREQRMGVSLDACLSNLHSRMPTESAGLMCAALRIATRTGGNLADALERIAANLRARLLIHRRIHALTAQGRLQAWVVGALPLVIGLALQRLEPEAMQAMWQTPAGWGVLALIVLLEVVGVWMIRRVMRIEV</sequence>
<evidence type="ECO:0000313" key="8">
    <source>
        <dbReference type="EMBL" id="SBT27765.1"/>
    </source>
</evidence>
<dbReference type="OrthoDB" id="597333at2"/>
<accession>A0A1C3K8Q1</accession>
<evidence type="ECO:0000256" key="6">
    <source>
        <dbReference type="SAM" id="Phobius"/>
    </source>
</evidence>